<organism evidence="2 3">
    <name type="scientific">Nepenthes gracilis</name>
    <name type="common">Slender pitcher plant</name>
    <dbReference type="NCBI Taxonomy" id="150966"/>
    <lineage>
        <taxon>Eukaryota</taxon>
        <taxon>Viridiplantae</taxon>
        <taxon>Streptophyta</taxon>
        <taxon>Embryophyta</taxon>
        <taxon>Tracheophyta</taxon>
        <taxon>Spermatophyta</taxon>
        <taxon>Magnoliopsida</taxon>
        <taxon>eudicotyledons</taxon>
        <taxon>Gunneridae</taxon>
        <taxon>Pentapetalae</taxon>
        <taxon>Caryophyllales</taxon>
        <taxon>Nepenthaceae</taxon>
        <taxon>Nepenthes</taxon>
    </lineage>
</organism>
<comment type="caution">
    <text evidence="2">The sequence shown here is derived from an EMBL/GenBank/DDBJ whole genome shotgun (WGS) entry which is preliminary data.</text>
</comment>
<evidence type="ECO:0000313" key="3">
    <source>
        <dbReference type="Proteomes" id="UP001279734"/>
    </source>
</evidence>
<accession>A0AAD3SN24</accession>
<proteinExistence type="predicted"/>
<dbReference type="EMBL" id="BSYO01000013">
    <property type="protein sequence ID" value="GMH13744.1"/>
    <property type="molecule type" value="Genomic_DNA"/>
</dbReference>
<evidence type="ECO:0000313" key="2">
    <source>
        <dbReference type="EMBL" id="GMH13744.1"/>
    </source>
</evidence>
<gene>
    <name evidence="2" type="ORF">Nepgr_015585</name>
</gene>
<protein>
    <submittedName>
        <fullName evidence="2">Uncharacterized protein</fullName>
    </submittedName>
</protein>
<dbReference type="PANTHER" id="PTHR31115:SF3">
    <property type="entry name" value="EXPRESSED PROTEIN"/>
    <property type="match status" value="1"/>
</dbReference>
<sequence length="226" mass="25332">MRKLLLDDDGGNAIVTSGYPCGTGSALSINVKGKKSEGTEKLRAKAGRFCLEMGQRDLPYQPAGNAKGERKSRAKPKQKTAQLSASIKGFLGKSSGQPKAPISLVPKIEQKFYYWQDLDSWLNIHEDSLQDHNFIGLEIPMCRTLMAGRLMALVTWTRLSPLHLVSWICCLTETKNLHYCNTSLRNKVVFGEVERNRGKRKRDRELRRAASDMDTKTDICCSEISP</sequence>
<name>A0AAD3SN24_NEPGR</name>
<feature type="region of interest" description="Disordered" evidence="1">
    <location>
        <begin position="58"/>
        <end position="78"/>
    </location>
</feature>
<dbReference type="AlphaFoldDB" id="A0AAD3SN24"/>
<keyword evidence="3" id="KW-1185">Reference proteome</keyword>
<dbReference type="Proteomes" id="UP001279734">
    <property type="component" value="Unassembled WGS sequence"/>
</dbReference>
<evidence type="ECO:0000256" key="1">
    <source>
        <dbReference type="SAM" id="MobiDB-lite"/>
    </source>
</evidence>
<dbReference type="PANTHER" id="PTHR31115">
    <property type="entry name" value="OS05G0107300 PROTEIN"/>
    <property type="match status" value="1"/>
</dbReference>
<reference evidence="2" key="1">
    <citation type="submission" date="2023-05" db="EMBL/GenBank/DDBJ databases">
        <title>Nepenthes gracilis genome sequencing.</title>
        <authorList>
            <person name="Fukushima K."/>
        </authorList>
    </citation>
    <scope>NUCLEOTIDE SEQUENCE</scope>
    <source>
        <strain evidence="2">SING2019-196</strain>
    </source>
</reference>